<dbReference type="Pfam" id="PF14014">
    <property type="entry name" value="DUF4230"/>
    <property type="match status" value="1"/>
</dbReference>
<dbReference type="InterPro" id="IPR025324">
    <property type="entry name" value="DUF4230"/>
</dbReference>
<evidence type="ECO:0000313" key="2">
    <source>
        <dbReference type="Proteomes" id="UP001310022"/>
    </source>
</evidence>
<proteinExistence type="predicted"/>
<keyword evidence="2" id="KW-1185">Reference proteome</keyword>
<comment type="caution">
    <text evidence="1">The sequence shown here is derived from an EMBL/GenBank/DDBJ whole genome shotgun (WGS) entry which is preliminary data.</text>
</comment>
<dbReference type="Proteomes" id="UP001310022">
    <property type="component" value="Unassembled WGS sequence"/>
</dbReference>
<accession>A0AAN4W5E5</accession>
<name>A0AAN4W5E5_9BACT</name>
<dbReference type="EMBL" id="BQKE01000006">
    <property type="protein sequence ID" value="GJM64652.1"/>
    <property type="molecule type" value="Genomic_DNA"/>
</dbReference>
<sequence length="216" mass="24642">MLGKKYSVNMVDLPKISTSPIIKILGLILLIPLLIGCNKDERPLVVGKIQAASKLATTEFTVDKIVHGTKEKKLFWSIKLNEARFLAYSQAKIKTGVDLNKVNPNDIEIIGKSISIILPPVEVVNFSYPPQSFKLDNEITDSKKFMNKISLEEQEILFRRAEIDIRNNLEFMGIVETTQEHTRKMLTSLLRAMNYQEIYISFKSDELIIDKIDLTE</sequence>
<evidence type="ECO:0000313" key="1">
    <source>
        <dbReference type="EMBL" id="GJM64652.1"/>
    </source>
</evidence>
<dbReference type="AlphaFoldDB" id="A0AAN4W5E5"/>
<protein>
    <recommendedName>
        <fullName evidence="3">DUF4230 domain-containing protein</fullName>
    </recommendedName>
</protein>
<dbReference type="RefSeq" id="WP_338239717.1">
    <property type="nucleotide sequence ID" value="NZ_BQKE01000006.1"/>
</dbReference>
<gene>
    <name evidence="1" type="ORF">PEDI_52040</name>
</gene>
<evidence type="ECO:0008006" key="3">
    <source>
        <dbReference type="Google" id="ProtNLM"/>
    </source>
</evidence>
<organism evidence="1 2">
    <name type="scientific">Persicobacter diffluens</name>
    <dbReference type="NCBI Taxonomy" id="981"/>
    <lineage>
        <taxon>Bacteria</taxon>
        <taxon>Pseudomonadati</taxon>
        <taxon>Bacteroidota</taxon>
        <taxon>Cytophagia</taxon>
        <taxon>Cytophagales</taxon>
        <taxon>Persicobacteraceae</taxon>
        <taxon>Persicobacter</taxon>
    </lineage>
</organism>
<reference evidence="1 2" key="1">
    <citation type="submission" date="2021-12" db="EMBL/GenBank/DDBJ databases">
        <title>Genome sequencing of bacteria with rrn-lacking chromosome and rrn-plasmid.</title>
        <authorList>
            <person name="Anda M."/>
            <person name="Iwasaki W."/>
        </authorList>
    </citation>
    <scope>NUCLEOTIDE SEQUENCE [LARGE SCALE GENOMIC DNA]</scope>
    <source>
        <strain evidence="1 2">NBRC 15940</strain>
    </source>
</reference>